<dbReference type="SMART" id="SM00256">
    <property type="entry name" value="FBOX"/>
    <property type="match status" value="1"/>
</dbReference>
<feature type="region of interest" description="Disordered" evidence="1">
    <location>
        <begin position="1"/>
        <end position="93"/>
    </location>
</feature>
<feature type="compositionally biased region" description="Basic and acidic residues" evidence="1">
    <location>
        <begin position="78"/>
        <end position="90"/>
    </location>
</feature>
<feature type="compositionally biased region" description="Polar residues" evidence="1">
    <location>
        <begin position="14"/>
        <end position="25"/>
    </location>
</feature>
<dbReference type="EMBL" id="AACS02000005">
    <property type="protein sequence ID" value="EAU80551.1"/>
    <property type="molecule type" value="Genomic_DNA"/>
</dbReference>
<organism evidence="3 4">
    <name type="scientific">Coprinopsis cinerea (strain Okayama-7 / 130 / ATCC MYA-4618 / FGSC 9003)</name>
    <name type="common">Inky cap fungus</name>
    <name type="synonym">Hormographiella aspergillata</name>
    <dbReference type="NCBI Taxonomy" id="240176"/>
    <lineage>
        <taxon>Eukaryota</taxon>
        <taxon>Fungi</taxon>
        <taxon>Dikarya</taxon>
        <taxon>Basidiomycota</taxon>
        <taxon>Agaricomycotina</taxon>
        <taxon>Agaricomycetes</taxon>
        <taxon>Agaricomycetidae</taxon>
        <taxon>Agaricales</taxon>
        <taxon>Agaricineae</taxon>
        <taxon>Psathyrellaceae</taxon>
        <taxon>Coprinopsis</taxon>
    </lineage>
</organism>
<feature type="domain" description="F-box" evidence="2">
    <location>
        <begin position="155"/>
        <end position="204"/>
    </location>
</feature>
<dbReference type="GeneID" id="6017934"/>
<dbReference type="RefSeq" id="XP_001841256.1">
    <property type="nucleotide sequence ID" value="XM_001841204.1"/>
</dbReference>
<evidence type="ECO:0000313" key="4">
    <source>
        <dbReference type="Proteomes" id="UP000001861"/>
    </source>
</evidence>
<dbReference type="PROSITE" id="PS50181">
    <property type="entry name" value="FBOX"/>
    <property type="match status" value="1"/>
</dbReference>
<dbReference type="eggNOG" id="ENOG502SAM6">
    <property type="taxonomic scope" value="Eukaryota"/>
</dbReference>
<name>A8PGQ6_COPC7</name>
<comment type="caution">
    <text evidence="3">The sequence shown here is derived from an EMBL/GenBank/DDBJ whole genome shotgun (WGS) entry which is preliminary data.</text>
</comment>
<gene>
    <name evidence="3" type="ORF">CC1G_09948</name>
</gene>
<feature type="compositionally biased region" description="Basic and acidic residues" evidence="1">
    <location>
        <begin position="129"/>
        <end position="139"/>
    </location>
</feature>
<evidence type="ECO:0000313" key="3">
    <source>
        <dbReference type="EMBL" id="EAU80551.1"/>
    </source>
</evidence>
<keyword evidence="4" id="KW-1185">Reference proteome</keyword>
<dbReference type="AlphaFoldDB" id="A8PGQ6"/>
<feature type="region of interest" description="Disordered" evidence="1">
    <location>
        <begin position="109"/>
        <end position="145"/>
    </location>
</feature>
<feature type="compositionally biased region" description="Low complexity" evidence="1">
    <location>
        <begin position="26"/>
        <end position="42"/>
    </location>
</feature>
<dbReference type="CDD" id="cd09917">
    <property type="entry name" value="F-box_SF"/>
    <property type="match status" value="1"/>
</dbReference>
<reference evidence="3 4" key="1">
    <citation type="journal article" date="2010" name="Proc. Natl. Acad. Sci. U.S.A.">
        <title>Insights into evolution of multicellular fungi from the assembled chromosomes of the mushroom Coprinopsis cinerea (Coprinus cinereus).</title>
        <authorList>
            <person name="Stajich J.E."/>
            <person name="Wilke S.K."/>
            <person name="Ahren D."/>
            <person name="Au C.H."/>
            <person name="Birren B.W."/>
            <person name="Borodovsky M."/>
            <person name="Burns C."/>
            <person name="Canback B."/>
            <person name="Casselton L.A."/>
            <person name="Cheng C.K."/>
            <person name="Deng J."/>
            <person name="Dietrich F.S."/>
            <person name="Fargo D.C."/>
            <person name="Farman M.L."/>
            <person name="Gathman A.C."/>
            <person name="Goldberg J."/>
            <person name="Guigo R."/>
            <person name="Hoegger P.J."/>
            <person name="Hooker J.B."/>
            <person name="Huggins A."/>
            <person name="James T.Y."/>
            <person name="Kamada T."/>
            <person name="Kilaru S."/>
            <person name="Kodira C."/>
            <person name="Kues U."/>
            <person name="Kupfer D."/>
            <person name="Kwan H.S."/>
            <person name="Lomsadze A."/>
            <person name="Li W."/>
            <person name="Lilly W.W."/>
            <person name="Ma L.J."/>
            <person name="Mackey A.J."/>
            <person name="Manning G."/>
            <person name="Martin F."/>
            <person name="Muraguchi H."/>
            <person name="Natvig D.O."/>
            <person name="Palmerini H."/>
            <person name="Ramesh M.A."/>
            <person name="Rehmeyer C.J."/>
            <person name="Roe B.A."/>
            <person name="Shenoy N."/>
            <person name="Stanke M."/>
            <person name="Ter-Hovhannisyan V."/>
            <person name="Tunlid A."/>
            <person name="Velagapudi R."/>
            <person name="Vision T.J."/>
            <person name="Zeng Q."/>
            <person name="Zolan M.E."/>
            <person name="Pukkila P.J."/>
        </authorList>
    </citation>
    <scope>NUCLEOTIDE SEQUENCE [LARGE SCALE GENOMIC DNA]</scope>
    <source>
        <strain evidence="4">Okayama-7 / 130 / ATCC MYA-4618 / FGSC 9003</strain>
    </source>
</reference>
<dbReference type="Gene3D" id="1.20.1280.50">
    <property type="match status" value="1"/>
</dbReference>
<dbReference type="KEGG" id="cci:CC1G_09948"/>
<dbReference type="Proteomes" id="UP000001861">
    <property type="component" value="Unassembled WGS sequence"/>
</dbReference>
<proteinExistence type="predicted"/>
<dbReference type="InterPro" id="IPR001810">
    <property type="entry name" value="F-box_dom"/>
</dbReference>
<dbReference type="OMA" id="ATIRNEW"/>
<sequence length="884" mass="101927">MASPVSSPSSTPPLTRQNTQDDSCLSSFSSSSFSGPSTPSSSQQLPDDVTKVVVPTQSSSFNNSDGDGVIETANSSQDHADNEDNPEPPKKKLKITAWNGWEALRRVKSESQLSKKRTPKGASQRTRGVKKEGSEKAEVEGASGRVKTRRKAGKLAGLVSLPLDVLYEVFSHLSPHDLLHLSRTTKSIRRTILSKNAISLWKDVFAQQDDLPPCPDDMSLPAWASLVFEAHCHHCLTKNVRNVEWMLRMRLCEKCAKALLFCEDQLRCDDKKLDRLIRACVPFQKRKGKLYCLTSAKDAFIRELDSMEGDRNAFVEERQKEMKRRREHAQECAMWSEDQEIEREAELLRMHRDRKEFIMERLEALGYGEEIEFLVDLEEETPGQLALPIPTWDDFVPFEEHPEVRPCKPLTERVWNNRVKNVMLEYMEKVRRYRKDNDRNLELEDRRWKLAERWLEWRRLPEVLEAFPPSEFMPSVADFLEMDITKKVIEWTPPTQEELATPNPLTLRPVSGKDPLPTFFATEGNGGKGTPLAQAIDEWRAAQTFKVYALTPFAWHQPFDPIPANIESMQRFLQLAICVLECEHVDSDPHFCFVQAQNPSMTWGKFYSEEKNQYSCMWYPEFLEHQCNRLDERHWNERKLDWNPYLWVEEILAGPPSPAPVSQSHGLFGVNPRRNLKRIPFRPDGMGFHFTASLVVKNILAACGYHWANTTAAMMDEVDPRVVCLKCSFGNRCDGERIFSVHTWRNAVKHALYAHSIEPKLVEWERISDEDAAKARELEKLEPARRGVQVEPRRDVKCFVCWGGSDEHALMTLEETRQHLKKVHRKTDEDLTAPDAEGSLWFRATYLPSKQPLTIRLIPKPVEKREVTRPAIIGFLRPCHEWIF</sequence>
<dbReference type="SUPFAM" id="SSF81383">
    <property type="entry name" value="F-box domain"/>
    <property type="match status" value="1"/>
</dbReference>
<protein>
    <recommendedName>
        <fullName evidence="2">F-box domain-containing protein</fullName>
    </recommendedName>
</protein>
<accession>A8PGQ6</accession>
<evidence type="ECO:0000256" key="1">
    <source>
        <dbReference type="SAM" id="MobiDB-lite"/>
    </source>
</evidence>
<dbReference type="Pfam" id="PF00646">
    <property type="entry name" value="F-box"/>
    <property type="match status" value="1"/>
</dbReference>
<dbReference type="InParanoid" id="A8PGQ6"/>
<feature type="compositionally biased region" description="Polar residues" evidence="1">
    <location>
        <begin position="55"/>
        <end position="65"/>
    </location>
</feature>
<dbReference type="VEuPathDB" id="FungiDB:CC1G_09948"/>
<dbReference type="OrthoDB" id="2322499at2759"/>
<feature type="compositionally biased region" description="Low complexity" evidence="1">
    <location>
        <begin position="1"/>
        <end position="13"/>
    </location>
</feature>
<dbReference type="InterPro" id="IPR036047">
    <property type="entry name" value="F-box-like_dom_sf"/>
</dbReference>
<evidence type="ECO:0000259" key="2">
    <source>
        <dbReference type="PROSITE" id="PS50181"/>
    </source>
</evidence>